<dbReference type="InterPro" id="IPR003661">
    <property type="entry name" value="HisK_dim/P_dom"/>
</dbReference>
<evidence type="ECO:0000259" key="14">
    <source>
        <dbReference type="PROSITE" id="PS50112"/>
    </source>
</evidence>
<dbReference type="PANTHER" id="PTHR42878">
    <property type="entry name" value="TWO-COMPONENT HISTIDINE KINASE"/>
    <property type="match status" value="1"/>
</dbReference>
<dbReference type="GO" id="GO:0030295">
    <property type="term" value="F:protein kinase activator activity"/>
    <property type="evidence" value="ECO:0007669"/>
    <property type="project" value="TreeGrafter"/>
</dbReference>
<dbReference type="SMART" id="SM00086">
    <property type="entry name" value="PAC"/>
    <property type="match status" value="2"/>
</dbReference>
<sequence>MRSSFMAVLRACMLAVRKLMRRRTAASLEPGRSRQICGRAQPFTSAPHNPVVHASMDLNETNPSSASIDQRLQLLVEAVVDYGIFLLDPDGRIVSWNSGAQKLKGWTREEILGRHFSIFYPPDAVARGWPDEELRRAIAGGRFEDEGWRVRKDGTRFWANVVITALHDPTTGELAGFAKVTRDLTERRRHEEELTASEERLRLLVDSISDHAVFMLDAEGRIQSWNRGAELINGYTGSEIVGKHFSVFFSLEDRRAGKPARELEQARNHGVFEDEGWRIRKDGSRFWGKVVVRTVYGRDGELVGFAKVTQDLSLQRRLEEMEQSTQRTNEFLAMLAHELRNPLAPIRNAVTILQKIDAQVPEQVRKLRDIIDRQAAQLTRLVDDLLDVSRLATGKIKLRHELVDIGDVVARSIETARPLIEARRHQLEQVGPSEHLLVDGDSTRLAQVLQNLLVNAAKYTPEGGQISVSARRTGNAVEVAVQDNGRGIAPHELDRIFELFAQGDGDHAGDSGLGVGLALARALVQMHGGSMKAQSEGPGRGSTFSFRLPLAPVSAH</sequence>
<dbReference type="InterPro" id="IPR004358">
    <property type="entry name" value="Sig_transdc_His_kin-like_C"/>
</dbReference>
<evidence type="ECO:0000259" key="15">
    <source>
        <dbReference type="PROSITE" id="PS50113"/>
    </source>
</evidence>
<dbReference type="Pfam" id="PF00512">
    <property type="entry name" value="HisKA"/>
    <property type="match status" value="1"/>
</dbReference>
<evidence type="ECO:0000256" key="7">
    <source>
        <dbReference type="ARBA" id="ARBA00022741"/>
    </source>
</evidence>
<dbReference type="GO" id="GO:0005524">
    <property type="term" value="F:ATP binding"/>
    <property type="evidence" value="ECO:0007669"/>
    <property type="project" value="UniProtKB-KW"/>
</dbReference>
<dbReference type="NCBIfam" id="TIGR00229">
    <property type="entry name" value="sensory_box"/>
    <property type="match status" value="2"/>
</dbReference>
<keyword evidence="6" id="KW-0812">Transmembrane</keyword>
<dbReference type="FunFam" id="3.30.565.10:FF:000006">
    <property type="entry name" value="Sensor histidine kinase WalK"/>
    <property type="match status" value="1"/>
</dbReference>
<dbReference type="InterPro" id="IPR036097">
    <property type="entry name" value="HisK_dim/P_sf"/>
</dbReference>
<dbReference type="SMART" id="SM00388">
    <property type="entry name" value="HisKA"/>
    <property type="match status" value="1"/>
</dbReference>
<evidence type="ECO:0000256" key="3">
    <source>
        <dbReference type="ARBA" id="ARBA00012438"/>
    </source>
</evidence>
<protein>
    <recommendedName>
        <fullName evidence="3">histidine kinase</fullName>
        <ecNumber evidence="3">2.7.13.3</ecNumber>
    </recommendedName>
</protein>
<dbReference type="SUPFAM" id="SSF55785">
    <property type="entry name" value="PYP-like sensor domain (PAS domain)"/>
    <property type="match status" value="2"/>
</dbReference>
<evidence type="ECO:0000256" key="11">
    <source>
        <dbReference type="ARBA" id="ARBA00023012"/>
    </source>
</evidence>
<dbReference type="Gene3D" id="3.30.450.20">
    <property type="entry name" value="PAS domain"/>
    <property type="match status" value="2"/>
</dbReference>
<gene>
    <name evidence="16" type="ORF">EZ313_06020</name>
</gene>
<dbReference type="SUPFAM" id="SSF55874">
    <property type="entry name" value="ATPase domain of HSP90 chaperone/DNA topoisomerase II/histidine kinase"/>
    <property type="match status" value="1"/>
</dbReference>
<keyword evidence="8 16" id="KW-0418">Kinase</keyword>
<dbReference type="InterPro" id="IPR050351">
    <property type="entry name" value="BphY/WalK/GraS-like"/>
</dbReference>
<evidence type="ECO:0000259" key="13">
    <source>
        <dbReference type="PROSITE" id="PS50109"/>
    </source>
</evidence>
<evidence type="ECO:0000256" key="4">
    <source>
        <dbReference type="ARBA" id="ARBA00022553"/>
    </source>
</evidence>
<dbReference type="PROSITE" id="PS50109">
    <property type="entry name" value="HIS_KIN"/>
    <property type="match status" value="1"/>
</dbReference>
<organism evidence="16 17">
    <name type="scientific">Ramlibacter henchirensis</name>
    <dbReference type="NCBI Taxonomy" id="204072"/>
    <lineage>
        <taxon>Bacteria</taxon>
        <taxon>Pseudomonadati</taxon>
        <taxon>Pseudomonadota</taxon>
        <taxon>Betaproteobacteria</taxon>
        <taxon>Burkholderiales</taxon>
        <taxon>Comamonadaceae</taxon>
        <taxon>Ramlibacter</taxon>
    </lineage>
</organism>
<keyword evidence="10" id="KW-1133">Transmembrane helix</keyword>
<dbReference type="GO" id="GO:0000155">
    <property type="term" value="F:phosphorelay sensor kinase activity"/>
    <property type="evidence" value="ECO:0007669"/>
    <property type="project" value="InterPro"/>
</dbReference>
<proteinExistence type="predicted"/>
<keyword evidence="9" id="KW-0067">ATP-binding</keyword>
<keyword evidence="12" id="KW-0472">Membrane</keyword>
<reference evidence="16 17" key="1">
    <citation type="submission" date="2019-03" db="EMBL/GenBank/DDBJ databases">
        <title>Ramlibacter henchirensis DSM 14656, whole genome shotgun sequence.</title>
        <authorList>
            <person name="Zhang X."/>
            <person name="Feng G."/>
            <person name="Zhu H."/>
        </authorList>
    </citation>
    <scope>NUCLEOTIDE SEQUENCE [LARGE SCALE GENOMIC DNA]</scope>
    <source>
        <strain evidence="16 17">DSM 14656</strain>
    </source>
</reference>
<dbReference type="InterPro" id="IPR005467">
    <property type="entry name" value="His_kinase_dom"/>
</dbReference>
<dbReference type="InterPro" id="IPR003594">
    <property type="entry name" value="HATPase_dom"/>
</dbReference>
<keyword evidence="17" id="KW-1185">Reference proteome</keyword>
<comment type="catalytic activity">
    <reaction evidence="1">
        <text>ATP + protein L-histidine = ADP + protein N-phospho-L-histidine.</text>
        <dbReference type="EC" id="2.7.13.3"/>
    </reaction>
</comment>
<evidence type="ECO:0000256" key="1">
    <source>
        <dbReference type="ARBA" id="ARBA00000085"/>
    </source>
</evidence>
<dbReference type="InterPro" id="IPR036890">
    <property type="entry name" value="HATPase_C_sf"/>
</dbReference>
<dbReference type="EMBL" id="SMLM01000001">
    <property type="protein sequence ID" value="TFZ06199.1"/>
    <property type="molecule type" value="Genomic_DNA"/>
</dbReference>
<dbReference type="Pfam" id="PF13426">
    <property type="entry name" value="PAS_9"/>
    <property type="match status" value="2"/>
</dbReference>
<dbReference type="Gene3D" id="3.30.565.10">
    <property type="entry name" value="Histidine kinase-like ATPase, C-terminal domain"/>
    <property type="match status" value="1"/>
</dbReference>
<evidence type="ECO:0000256" key="2">
    <source>
        <dbReference type="ARBA" id="ARBA00004429"/>
    </source>
</evidence>
<dbReference type="GO" id="GO:0007234">
    <property type="term" value="P:osmosensory signaling via phosphorelay pathway"/>
    <property type="evidence" value="ECO:0007669"/>
    <property type="project" value="TreeGrafter"/>
</dbReference>
<dbReference type="Proteomes" id="UP000298180">
    <property type="component" value="Unassembled WGS sequence"/>
</dbReference>
<dbReference type="CDD" id="cd00130">
    <property type="entry name" value="PAS"/>
    <property type="match status" value="2"/>
</dbReference>
<comment type="subcellular location">
    <subcellularLocation>
        <location evidence="2">Cell inner membrane</location>
        <topology evidence="2">Multi-pass membrane protein</topology>
    </subcellularLocation>
</comment>
<dbReference type="EC" id="2.7.13.3" evidence="3"/>
<dbReference type="PANTHER" id="PTHR42878:SF7">
    <property type="entry name" value="SENSOR HISTIDINE KINASE GLRK"/>
    <property type="match status" value="1"/>
</dbReference>
<evidence type="ECO:0000256" key="12">
    <source>
        <dbReference type="ARBA" id="ARBA00023136"/>
    </source>
</evidence>
<evidence type="ECO:0000256" key="10">
    <source>
        <dbReference type="ARBA" id="ARBA00022989"/>
    </source>
</evidence>
<comment type="caution">
    <text evidence="16">The sequence shown here is derived from an EMBL/GenBank/DDBJ whole genome shotgun (WGS) entry which is preliminary data.</text>
</comment>
<dbReference type="PRINTS" id="PR00344">
    <property type="entry name" value="BCTRLSENSOR"/>
</dbReference>
<dbReference type="Pfam" id="PF02518">
    <property type="entry name" value="HATPase_c"/>
    <property type="match status" value="1"/>
</dbReference>
<feature type="domain" description="PAS" evidence="14">
    <location>
        <begin position="197"/>
        <end position="270"/>
    </location>
</feature>
<evidence type="ECO:0000256" key="9">
    <source>
        <dbReference type="ARBA" id="ARBA00022840"/>
    </source>
</evidence>
<dbReference type="SMART" id="SM00091">
    <property type="entry name" value="PAS"/>
    <property type="match status" value="2"/>
</dbReference>
<dbReference type="PROSITE" id="PS50112">
    <property type="entry name" value="PAS"/>
    <property type="match status" value="2"/>
</dbReference>
<dbReference type="InterPro" id="IPR000014">
    <property type="entry name" value="PAS"/>
</dbReference>
<dbReference type="SMART" id="SM00387">
    <property type="entry name" value="HATPase_c"/>
    <property type="match status" value="1"/>
</dbReference>
<dbReference type="SUPFAM" id="SSF47384">
    <property type="entry name" value="Homodimeric domain of signal transducing histidine kinase"/>
    <property type="match status" value="1"/>
</dbReference>
<dbReference type="CDD" id="cd00075">
    <property type="entry name" value="HATPase"/>
    <property type="match status" value="1"/>
</dbReference>
<keyword evidence="11" id="KW-0902">Two-component regulatory system</keyword>
<dbReference type="GO" id="GO:0000156">
    <property type="term" value="F:phosphorelay response regulator activity"/>
    <property type="evidence" value="ECO:0007669"/>
    <property type="project" value="TreeGrafter"/>
</dbReference>
<feature type="domain" description="PAS" evidence="14">
    <location>
        <begin position="68"/>
        <end position="123"/>
    </location>
</feature>
<name>A0A4Z0C7Z0_9BURK</name>
<evidence type="ECO:0000313" key="16">
    <source>
        <dbReference type="EMBL" id="TFZ06199.1"/>
    </source>
</evidence>
<keyword evidence="4" id="KW-0597">Phosphoprotein</keyword>
<evidence type="ECO:0000313" key="17">
    <source>
        <dbReference type="Proteomes" id="UP000298180"/>
    </source>
</evidence>
<dbReference type="InterPro" id="IPR035965">
    <property type="entry name" value="PAS-like_dom_sf"/>
</dbReference>
<feature type="domain" description="PAC" evidence="15">
    <location>
        <begin position="272"/>
        <end position="324"/>
    </location>
</feature>
<dbReference type="InterPro" id="IPR000700">
    <property type="entry name" value="PAS-assoc_C"/>
</dbReference>
<feature type="domain" description="Histidine kinase" evidence="13">
    <location>
        <begin position="334"/>
        <end position="552"/>
    </location>
</feature>
<keyword evidence="5" id="KW-0808">Transferase</keyword>
<dbReference type="AlphaFoldDB" id="A0A4Z0C7Z0"/>
<dbReference type="CDD" id="cd00082">
    <property type="entry name" value="HisKA"/>
    <property type="match status" value="1"/>
</dbReference>
<dbReference type="InterPro" id="IPR001610">
    <property type="entry name" value="PAC"/>
</dbReference>
<dbReference type="GO" id="GO:0005886">
    <property type="term" value="C:plasma membrane"/>
    <property type="evidence" value="ECO:0007669"/>
    <property type="project" value="UniProtKB-SubCell"/>
</dbReference>
<dbReference type="PROSITE" id="PS50113">
    <property type="entry name" value="PAC"/>
    <property type="match status" value="2"/>
</dbReference>
<dbReference type="Gene3D" id="1.10.287.130">
    <property type="match status" value="1"/>
</dbReference>
<feature type="domain" description="PAC" evidence="15">
    <location>
        <begin position="143"/>
        <end position="196"/>
    </location>
</feature>
<evidence type="ECO:0000256" key="5">
    <source>
        <dbReference type="ARBA" id="ARBA00022679"/>
    </source>
</evidence>
<accession>A0A4Z0C7Z0</accession>
<evidence type="ECO:0000256" key="8">
    <source>
        <dbReference type="ARBA" id="ARBA00022777"/>
    </source>
</evidence>
<evidence type="ECO:0000256" key="6">
    <source>
        <dbReference type="ARBA" id="ARBA00022692"/>
    </source>
</evidence>
<dbReference type="OrthoDB" id="8552871at2"/>
<keyword evidence="7" id="KW-0547">Nucleotide-binding</keyword>